<reference evidence="4" key="1">
    <citation type="journal article" date="2023" name="Commun. Biol.">
        <title>Genome analysis of Parmales, the sister group of diatoms, reveals the evolutionary specialization of diatoms from phago-mixotrophs to photoautotrophs.</title>
        <authorList>
            <person name="Ban H."/>
            <person name="Sato S."/>
            <person name="Yoshikawa S."/>
            <person name="Yamada K."/>
            <person name="Nakamura Y."/>
            <person name="Ichinomiya M."/>
            <person name="Sato N."/>
            <person name="Blanc-Mathieu R."/>
            <person name="Endo H."/>
            <person name="Kuwata A."/>
            <person name="Ogata H."/>
        </authorList>
    </citation>
    <scope>NUCLEOTIDE SEQUENCE [LARGE SCALE GENOMIC DNA]</scope>
    <source>
        <strain evidence="4">NIES 3701</strain>
    </source>
</reference>
<evidence type="ECO:0000256" key="1">
    <source>
        <dbReference type="SAM" id="MobiDB-lite"/>
    </source>
</evidence>
<feature type="compositionally biased region" description="Polar residues" evidence="1">
    <location>
        <begin position="92"/>
        <end position="103"/>
    </location>
</feature>
<dbReference type="InterPro" id="IPR048685">
    <property type="entry name" value="COG3_C"/>
</dbReference>
<sequence length="780" mass="86457">MSSLPPPPLYNSGAGAPSSATSTNSTRTSTGPDAAETDAVDYNSFKSVLGPSFALESFAPRSPKMLELKAFLEKASESPAPSTTTTTTTTTKNSNIINPSNVPLSKPISSNSVPTLSSSLNLPSVEESFRKEYILREVESLNNPPPPSPFTLHPHTSSLSKLTSHLHSVTSLKHSLHSSHSSITSVLTLLKSLTSSSPSTSLHYKLQDLLTSLTSLTSHYNSLKIPLQYYTNIENARVIFGVKENELLSCWSTDESGGKILKRVGRVYDDECKVHLYGERFKGVLKGLELSGRFFKKNGGVDGAEVWGLKAEYLRKVGEGMVGSDVLGRLRKAVEEVKRVKGWEEVRLEKMEGSGVYVKWVKVCGVVRGGFEILGEEGKGEVLTEYTSYRVYLLKGSLQKYMDEIQSMGVVTVVRLCVTALRRLERMERQLFESFFGSEGEQVLKDYLVRLFTIIHSCLRRLVIKEVDTTVLCSVVNILRDEVKDDEAEWAKNETLKRIGEDAQERTVFLIRRELQKDVEGYKPKPTDIKPVGTMMGVEGEQAGEDVYESWYPPLKTTLFILSRIFNVVDMLVFDDIAQVSVAACVASFQKAAALKPEKLDSQLFLIANLLTLREQLAPFALELRQVDKALHFGSAGDAIRTFVSNRSQLFDLSGNNALLNFTNNIVPKVEETEVDKKEELDGTLRRVCNGLCEEIGSKVLADSCTQPTKAKLEGALERVNSFLGGDVLASFKLYLDENTVMILMKPVQRKIVKAYQDLKVEDEELKTTVSALVEAVKKI</sequence>
<dbReference type="PANTHER" id="PTHR13302:SF8">
    <property type="entry name" value="CONSERVED OLIGOMERIC GOLGI COMPLEX SUBUNIT 3"/>
    <property type="match status" value="1"/>
</dbReference>
<keyword evidence="4" id="KW-1185">Reference proteome</keyword>
<dbReference type="GO" id="GO:0007030">
    <property type="term" value="P:Golgi organization"/>
    <property type="evidence" value="ECO:0007669"/>
    <property type="project" value="TreeGrafter"/>
</dbReference>
<dbReference type="Pfam" id="PF20671">
    <property type="entry name" value="COG3_C"/>
    <property type="match status" value="1"/>
</dbReference>
<dbReference type="EMBL" id="BRXY01000101">
    <property type="protein sequence ID" value="GMH65390.1"/>
    <property type="molecule type" value="Genomic_DNA"/>
</dbReference>
<feature type="region of interest" description="Disordered" evidence="1">
    <location>
        <begin position="1"/>
        <end position="37"/>
    </location>
</feature>
<dbReference type="OrthoDB" id="199304at2759"/>
<protein>
    <recommendedName>
        <fullName evidence="2">Conserved oligomeric Golgi complex subunit 3 C-terminal domain-containing protein</fullName>
    </recommendedName>
</protein>
<evidence type="ECO:0000313" key="4">
    <source>
        <dbReference type="Proteomes" id="UP001165085"/>
    </source>
</evidence>
<dbReference type="InterPro" id="IPR007265">
    <property type="entry name" value="COG_su3"/>
</dbReference>
<dbReference type="AlphaFoldDB" id="A0A9W7E4Z5"/>
<accession>A0A9W7E4Z5</accession>
<dbReference type="GO" id="GO:0006886">
    <property type="term" value="P:intracellular protein transport"/>
    <property type="evidence" value="ECO:0007669"/>
    <property type="project" value="InterPro"/>
</dbReference>
<feature type="region of interest" description="Disordered" evidence="1">
    <location>
        <begin position="74"/>
        <end position="103"/>
    </location>
</feature>
<comment type="caution">
    <text evidence="3">The sequence shown here is derived from an EMBL/GenBank/DDBJ whole genome shotgun (WGS) entry which is preliminary data.</text>
</comment>
<evidence type="ECO:0000259" key="2">
    <source>
        <dbReference type="Pfam" id="PF20671"/>
    </source>
</evidence>
<feature type="compositionally biased region" description="Low complexity" evidence="1">
    <location>
        <begin position="11"/>
        <end position="32"/>
    </location>
</feature>
<dbReference type="GO" id="GO:0017119">
    <property type="term" value="C:Golgi transport complex"/>
    <property type="evidence" value="ECO:0007669"/>
    <property type="project" value="TreeGrafter"/>
</dbReference>
<gene>
    <name evidence="3" type="ORF">TrST_g10124</name>
</gene>
<dbReference type="PANTHER" id="PTHR13302">
    <property type="entry name" value="CONSERVED OLIGOMERIC GOLGI COMPLEX COMPONENT 3"/>
    <property type="match status" value="1"/>
</dbReference>
<feature type="domain" description="Conserved oligomeric Golgi complex subunit 3 C-terminal" evidence="2">
    <location>
        <begin position="381"/>
        <end position="634"/>
    </location>
</feature>
<proteinExistence type="predicted"/>
<dbReference type="GO" id="GO:0006891">
    <property type="term" value="P:intra-Golgi vesicle-mediated transport"/>
    <property type="evidence" value="ECO:0007669"/>
    <property type="project" value="TreeGrafter"/>
</dbReference>
<evidence type="ECO:0000313" key="3">
    <source>
        <dbReference type="EMBL" id="GMH65390.1"/>
    </source>
</evidence>
<dbReference type="GO" id="GO:0016020">
    <property type="term" value="C:membrane"/>
    <property type="evidence" value="ECO:0007669"/>
    <property type="project" value="InterPro"/>
</dbReference>
<dbReference type="GO" id="GO:0005801">
    <property type="term" value="C:cis-Golgi network"/>
    <property type="evidence" value="ECO:0007669"/>
    <property type="project" value="InterPro"/>
</dbReference>
<name>A0A9W7E4Z5_9STRA</name>
<dbReference type="Proteomes" id="UP001165085">
    <property type="component" value="Unassembled WGS sequence"/>
</dbReference>
<organism evidence="3 4">
    <name type="scientific">Triparma strigata</name>
    <dbReference type="NCBI Taxonomy" id="1606541"/>
    <lineage>
        <taxon>Eukaryota</taxon>
        <taxon>Sar</taxon>
        <taxon>Stramenopiles</taxon>
        <taxon>Ochrophyta</taxon>
        <taxon>Bolidophyceae</taxon>
        <taxon>Parmales</taxon>
        <taxon>Triparmaceae</taxon>
        <taxon>Triparma</taxon>
    </lineage>
</organism>